<reference evidence="9 10" key="1">
    <citation type="submission" date="2019-03" db="EMBL/GenBank/DDBJ databases">
        <title>Primorskyibacter sp. SS33 isolated from sediments.</title>
        <authorList>
            <person name="Xunke S."/>
        </authorList>
    </citation>
    <scope>NUCLEOTIDE SEQUENCE [LARGE SCALE GENOMIC DNA]</scope>
    <source>
        <strain evidence="9 10">SS33</strain>
    </source>
</reference>
<feature type="domain" description="Alpha-glycerophosphate oxidase C-terminal" evidence="8">
    <location>
        <begin position="409"/>
        <end position="532"/>
    </location>
</feature>
<dbReference type="RefSeq" id="WP_133397623.1">
    <property type="nucleotide sequence ID" value="NZ_SNAA01000016.1"/>
</dbReference>
<comment type="similarity">
    <text evidence="2">Belongs to the FAD-dependent glycerol-3-phosphate dehydrogenase family.</text>
</comment>
<evidence type="ECO:0000259" key="7">
    <source>
        <dbReference type="Pfam" id="PF01266"/>
    </source>
</evidence>
<dbReference type="PROSITE" id="PS00978">
    <property type="entry name" value="FAD_G3PDH_2"/>
    <property type="match status" value="1"/>
</dbReference>
<dbReference type="PANTHER" id="PTHR11985:SF15">
    <property type="entry name" value="GLYCEROL-3-PHOSPHATE DEHYDROGENASE, MITOCHONDRIAL"/>
    <property type="match status" value="1"/>
</dbReference>
<evidence type="ECO:0000313" key="9">
    <source>
        <dbReference type="EMBL" id="TDL76606.1"/>
    </source>
</evidence>
<accession>A0A4R6A647</accession>
<evidence type="ECO:0000256" key="3">
    <source>
        <dbReference type="ARBA" id="ARBA00022630"/>
    </source>
</evidence>
<dbReference type="InterPro" id="IPR000447">
    <property type="entry name" value="G3P_DH_FAD-dep"/>
</dbReference>
<evidence type="ECO:0000259" key="8">
    <source>
        <dbReference type="Pfam" id="PF16901"/>
    </source>
</evidence>
<dbReference type="Gene3D" id="3.50.50.60">
    <property type="entry name" value="FAD/NAD(P)-binding domain"/>
    <property type="match status" value="1"/>
</dbReference>
<comment type="cofactor">
    <cofactor evidence="1">
        <name>FAD</name>
        <dbReference type="ChEBI" id="CHEBI:57692"/>
    </cofactor>
</comment>
<name>A0A4R6A647_9RHOB</name>
<dbReference type="Gene3D" id="1.10.8.870">
    <property type="entry name" value="Alpha-glycerophosphate oxidase, cap domain"/>
    <property type="match status" value="1"/>
</dbReference>
<dbReference type="InterPro" id="IPR006076">
    <property type="entry name" value="FAD-dep_OxRdtase"/>
</dbReference>
<keyword evidence="4" id="KW-0274">FAD</keyword>
<keyword evidence="10" id="KW-1185">Reference proteome</keyword>
<evidence type="ECO:0000256" key="5">
    <source>
        <dbReference type="ARBA" id="ARBA00023002"/>
    </source>
</evidence>
<evidence type="ECO:0000256" key="2">
    <source>
        <dbReference type="ARBA" id="ARBA00007330"/>
    </source>
</evidence>
<dbReference type="PRINTS" id="PR01001">
    <property type="entry name" value="FADG3PDH"/>
</dbReference>
<evidence type="ECO:0000313" key="10">
    <source>
        <dbReference type="Proteomes" id="UP000295701"/>
    </source>
</evidence>
<proteinExistence type="inferred from homology"/>
<evidence type="ECO:0000256" key="6">
    <source>
        <dbReference type="SAM" id="MobiDB-lite"/>
    </source>
</evidence>
<dbReference type="AlphaFoldDB" id="A0A4R6A647"/>
<dbReference type="InterPro" id="IPR031656">
    <property type="entry name" value="DAO_C"/>
</dbReference>
<dbReference type="InterPro" id="IPR036188">
    <property type="entry name" value="FAD/NAD-bd_sf"/>
</dbReference>
<dbReference type="Pfam" id="PF01266">
    <property type="entry name" value="DAO"/>
    <property type="match status" value="1"/>
</dbReference>
<keyword evidence="3" id="KW-0285">Flavoprotein</keyword>
<feature type="compositionally biased region" description="Polar residues" evidence="6">
    <location>
        <begin position="566"/>
        <end position="575"/>
    </location>
</feature>
<dbReference type="InterPro" id="IPR038299">
    <property type="entry name" value="DAO_C_sf"/>
</dbReference>
<dbReference type="PANTHER" id="PTHR11985">
    <property type="entry name" value="GLYCEROL-3-PHOSPHATE DEHYDROGENASE"/>
    <property type="match status" value="1"/>
</dbReference>
<protein>
    <submittedName>
        <fullName evidence="9">Glycerol-3-phosphate dehydrogenase/oxidase</fullName>
    </submittedName>
</protein>
<keyword evidence="5" id="KW-0560">Oxidoreductase</keyword>
<dbReference type="OrthoDB" id="9766796at2"/>
<dbReference type="Gene3D" id="3.30.9.10">
    <property type="entry name" value="D-Amino Acid Oxidase, subunit A, domain 2"/>
    <property type="match status" value="1"/>
</dbReference>
<gene>
    <name evidence="9" type="ORF">E2L08_13530</name>
</gene>
<comment type="caution">
    <text evidence="9">The sequence shown here is derived from an EMBL/GenBank/DDBJ whole genome shotgun (WGS) entry which is preliminary data.</text>
</comment>
<feature type="domain" description="FAD dependent oxidoreductase" evidence="7">
    <location>
        <begin position="26"/>
        <end position="388"/>
    </location>
</feature>
<dbReference type="Pfam" id="PF16901">
    <property type="entry name" value="DAO_C"/>
    <property type="match status" value="1"/>
</dbReference>
<dbReference type="Proteomes" id="UP000295701">
    <property type="component" value="Unassembled WGS sequence"/>
</dbReference>
<feature type="region of interest" description="Disordered" evidence="6">
    <location>
        <begin position="551"/>
        <end position="575"/>
    </location>
</feature>
<dbReference type="EMBL" id="SNAA01000016">
    <property type="protein sequence ID" value="TDL76606.1"/>
    <property type="molecule type" value="Genomic_DNA"/>
</dbReference>
<dbReference type="GO" id="GO:0046168">
    <property type="term" value="P:glycerol-3-phosphate catabolic process"/>
    <property type="evidence" value="ECO:0007669"/>
    <property type="project" value="TreeGrafter"/>
</dbReference>
<dbReference type="GO" id="GO:0004368">
    <property type="term" value="F:glycerol-3-phosphate dehydrogenase (quinone) activity"/>
    <property type="evidence" value="ECO:0007669"/>
    <property type="project" value="InterPro"/>
</dbReference>
<evidence type="ECO:0000256" key="1">
    <source>
        <dbReference type="ARBA" id="ARBA00001974"/>
    </source>
</evidence>
<dbReference type="SUPFAM" id="SSF51905">
    <property type="entry name" value="FAD/NAD(P)-binding domain"/>
    <property type="match status" value="1"/>
</dbReference>
<evidence type="ECO:0000256" key="4">
    <source>
        <dbReference type="ARBA" id="ARBA00022827"/>
    </source>
</evidence>
<sequence>MTDVNGDIGPGGDRGSKAPKAGGVFDLVVIGAGINGAGIARDAAARGLRVALVEKEDIGSGTSSWSGRLIHGGLRYLEQGDVALVRESLRERERLFRLAPHLVKPVPLMIPFYRHNQRSRWTLRAGMMAYDVLSFDKTTASHKTLSRRETLERFPGINPDGLDGCAIFMDGQVVWSERLCVEVVLAAHAEGAHIFTYAKVDGFLDDDGRVTGVLFTDVLTGERNELSARIVVNAAGPWVDEVVGGAKGDDKRYIGGAKGSHLIVNPFPGAPDDVVYYESRTDGRLVLIIPWGDRYLIGTTDKKFDDDPDTARADISEVEYLLGEVNSLVPTANLTKDDILYTYSGVRPLPYVPKQSEWKVPRSHVIHDHAPRLRGLLSIIGGKLTTYRSLAEETVDVVYKQLGMKAMPCTTAKTLFPGARVGDWVSFRQGLARTYGIGDDRLDRLIGIYGARAEEVLAIGREDPALLEIFDPDSGAIGAELVFTYRAEFCRTLTDALIRRIMVGLNATCGQDTLERAADILARDQGWSAHRREREIAAYRKYIQRFGVPGRQAPAAEASLAKSTERSNNLEGQPS</sequence>
<organism evidence="9 10">
    <name type="scientific">Palleronia sediminis</name>
    <dbReference type="NCBI Taxonomy" id="2547833"/>
    <lineage>
        <taxon>Bacteria</taxon>
        <taxon>Pseudomonadati</taxon>
        <taxon>Pseudomonadota</taxon>
        <taxon>Alphaproteobacteria</taxon>
        <taxon>Rhodobacterales</taxon>
        <taxon>Roseobacteraceae</taxon>
        <taxon>Palleronia</taxon>
    </lineage>
</organism>